<dbReference type="Proteomes" id="UP000602532">
    <property type="component" value="Unassembled WGS sequence"/>
</dbReference>
<feature type="domain" description="DUF2520" evidence="1">
    <location>
        <begin position="113"/>
        <end position="240"/>
    </location>
</feature>
<dbReference type="InterPro" id="IPR037108">
    <property type="entry name" value="TM1727-like_C_sf"/>
</dbReference>
<dbReference type="RefSeq" id="WP_191767054.1">
    <property type="nucleotide sequence ID" value="NZ_JACSPM010000005.1"/>
</dbReference>
<protein>
    <submittedName>
        <fullName evidence="2">DUF2520 domain-containing protein</fullName>
    </submittedName>
</protein>
<keyword evidence="3" id="KW-1185">Reference proteome</keyword>
<dbReference type="Gene3D" id="1.10.1040.20">
    <property type="entry name" value="ProC-like, C-terminal domain"/>
    <property type="match status" value="1"/>
</dbReference>
<reference evidence="2 3" key="1">
    <citation type="submission" date="2020-08" db="EMBL/GenBank/DDBJ databases">
        <title>A Genomic Blueprint of the Chicken Gut Microbiome.</title>
        <authorList>
            <person name="Gilroy R."/>
            <person name="Ravi A."/>
            <person name="Getino M."/>
            <person name="Pursley I."/>
            <person name="Horton D.L."/>
            <person name="Alikhan N.-F."/>
            <person name="Baker D."/>
            <person name="Gharbi K."/>
            <person name="Hall N."/>
            <person name="Watson M."/>
            <person name="Adriaenssens E.M."/>
            <person name="Foster-Nyarko E."/>
            <person name="Jarju S."/>
            <person name="Secka A."/>
            <person name="Antonio M."/>
            <person name="Oren A."/>
            <person name="Chaudhuri R."/>
            <person name="La Ragione R.M."/>
            <person name="Hildebrand F."/>
            <person name="Pallen M.J."/>
        </authorList>
    </citation>
    <scope>NUCLEOTIDE SEQUENCE [LARGE SCALE GENOMIC DNA]</scope>
    <source>
        <strain evidence="2 3">Sa1CUA4</strain>
    </source>
</reference>
<name>A0ABR8X6J6_9MICO</name>
<dbReference type="EMBL" id="JACSPM010000005">
    <property type="protein sequence ID" value="MBD8024717.1"/>
    <property type="molecule type" value="Genomic_DNA"/>
</dbReference>
<dbReference type="InterPro" id="IPR008927">
    <property type="entry name" value="6-PGluconate_DH-like_C_sf"/>
</dbReference>
<dbReference type="PANTHER" id="PTHR40459">
    <property type="entry name" value="CONSERVED HYPOTHETICAL ALANINE AND LEUCINE RICH PROTEIN"/>
    <property type="match status" value="1"/>
</dbReference>
<evidence type="ECO:0000259" key="1">
    <source>
        <dbReference type="Pfam" id="PF10728"/>
    </source>
</evidence>
<evidence type="ECO:0000313" key="2">
    <source>
        <dbReference type="EMBL" id="MBD8024717.1"/>
    </source>
</evidence>
<accession>A0ABR8X6J6</accession>
<dbReference type="Pfam" id="PF10728">
    <property type="entry name" value="DUF2520"/>
    <property type="match status" value="1"/>
</dbReference>
<dbReference type="PANTHER" id="PTHR40459:SF1">
    <property type="entry name" value="CONSERVED HYPOTHETICAL ALANINE AND LEUCINE RICH PROTEIN"/>
    <property type="match status" value="1"/>
</dbReference>
<comment type="caution">
    <text evidence="2">The sequence shown here is derived from an EMBL/GenBank/DDBJ whole genome shotgun (WGS) entry which is preliminary data.</text>
</comment>
<dbReference type="InterPro" id="IPR036291">
    <property type="entry name" value="NAD(P)-bd_dom_sf"/>
</dbReference>
<dbReference type="SUPFAM" id="SSF51735">
    <property type="entry name" value="NAD(P)-binding Rossmann-fold domains"/>
    <property type="match status" value="1"/>
</dbReference>
<dbReference type="InterPro" id="IPR018931">
    <property type="entry name" value="DUF2520"/>
</dbReference>
<dbReference type="Gene3D" id="3.40.50.720">
    <property type="entry name" value="NAD(P)-binding Rossmann-like Domain"/>
    <property type="match status" value="1"/>
</dbReference>
<organism evidence="2 3">
    <name type="scientific">Microbacterium gallinarum</name>
    <dbReference type="NCBI Taxonomy" id="2762209"/>
    <lineage>
        <taxon>Bacteria</taxon>
        <taxon>Bacillati</taxon>
        <taxon>Actinomycetota</taxon>
        <taxon>Actinomycetes</taxon>
        <taxon>Micrococcales</taxon>
        <taxon>Microbacteriaceae</taxon>
        <taxon>Microbacterium</taxon>
    </lineage>
</organism>
<proteinExistence type="predicted"/>
<sequence>MSTSNQSRIVASISVVGAGRVGRAAAAAFRAAGYEVHGPTVRGERIAPADAVLLCVPDREIGDAGAAARGAAPFVGHTSGATPLVEAGVDFGLHPLRAFVGTEDADSFDGVGCAVAGTSPDALRVAEELALAVGGRPFEVRDEQRAGYHAAASIASNYLVTLQAAAETVAAASGLPEGFRSHLVPLVRGTVENWAAHGPREALTGPIVRGDEATVQRQRAAVEASAPDLLPLFDELTDRTRSLVGTKGMPV</sequence>
<dbReference type="SUPFAM" id="SSF48179">
    <property type="entry name" value="6-phosphogluconate dehydrogenase C-terminal domain-like"/>
    <property type="match status" value="1"/>
</dbReference>
<evidence type="ECO:0000313" key="3">
    <source>
        <dbReference type="Proteomes" id="UP000602532"/>
    </source>
</evidence>
<gene>
    <name evidence="2" type="ORF">H9622_14110</name>
</gene>